<comment type="cofactor">
    <cofactor evidence="1 8">
        <name>heme</name>
        <dbReference type="ChEBI" id="CHEBI:30413"/>
    </cofactor>
</comment>
<evidence type="ECO:0000256" key="8">
    <source>
        <dbReference type="PIRSR" id="PIRSR602401-1"/>
    </source>
</evidence>
<evidence type="ECO:0000256" key="6">
    <source>
        <dbReference type="ARBA" id="ARBA00023004"/>
    </source>
</evidence>
<keyword evidence="7 9" id="KW-0503">Monooxygenase</keyword>
<dbReference type="Gene3D" id="1.10.630.10">
    <property type="entry name" value="Cytochrome P450"/>
    <property type="match status" value="1"/>
</dbReference>
<organism evidence="11 12">
    <name type="scientific">Trichocladium antarcticum</name>
    <dbReference type="NCBI Taxonomy" id="1450529"/>
    <lineage>
        <taxon>Eukaryota</taxon>
        <taxon>Fungi</taxon>
        <taxon>Dikarya</taxon>
        <taxon>Ascomycota</taxon>
        <taxon>Pezizomycotina</taxon>
        <taxon>Sordariomycetes</taxon>
        <taxon>Sordariomycetidae</taxon>
        <taxon>Sordariales</taxon>
        <taxon>Chaetomiaceae</taxon>
        <taxon>Trichocladium</taxon>
    </lineage>
</organism>
<name>A0AAN6UMP1_9PEZI</name>
<comment type="caution">
    <text evidence="11">The sequence shown here is derived from an EMBL/GenBank/DDBJ whole genome shotgun (WGS) entry which is preliminary data.</text>
</comment>
<keyword evidence="12" id="KW-1185">Reference proteome</keyword>
<feature type="binding site" description="axial binding residue" evidence="8">
    <location>
        <position position="462"/>
    </location>
    <ligand>
        <name>heme</name>
        <dbReference type="ChEBI" id="CHEBI:30413"/>
    </ligand>
    <ligandPart>
        <name>Fe</name>
        <dbReference type="ChEBI" id="CHEBI:18248"/>
    </ligandPart>
</feature>
<protein>
    <submittedName>
        <fullName evidence="11">P450 monooxygenase</fullName>
    </submittedName>
</protein>
<keyword evidence="5 9" id="KW-0560">Oxidoreductase</keyword>
<evidence type="ECO:0000256" key="9">
    <source>
        <dbReference type="RuleBase" id="RU000461"/>
    </source>
</evidence>
<evidence type="ECO:0000256" key="4">
    <source>
        <dbReference type="ARBA" id="ARBA00022723"/>
    </source>
</evidence>
<sequence length="519" mass="58540">MGALLDHVRVPANLTLSQLAGAAVLGYVLYGIGLGIYRLYFSPLAKFPGPRLAALTHWYEVWYDLFAKNGGGQFTWKVNEMHKKYGPIVRVNPDEVHIDDPEFWNEVYGASTPSKPMDKSGKFKHRFGIPEATFSTSHAEQHRVRRAGLAPFFSTQRIRSLNPKISKIVERISHRLSTEYAGTGRVLNISDMWSSMTIDVTSDLAFSRDVNCSSAPDFKSPLSVGMQNIIWAGHWNAHFKILVDVMNWIPDWVLGTLIPPFRPILEFREIKDILAGRNQKNTDSKDPTIFHDILASNLPAEDLTLRRLTDEAVSLNGAGMETTKWTLTVAAFHILSNPDVEARLKAELAAAMPDPGRILPWVDLEKLPYLMGVVQESLRLSYGQVQRIPRVNRLHAWVYKDWVIPPGIPVGMDAYHMHSNAAVFPDPQAFKPERWLHDARGPGGKHPLTNYLVPFGRGSRICLGMPLAYMELYVALATVFRRHELELFETERSDADFVLDVVMPMPRRGSKGVRVVVNR</sequence>
<feature type="transmembrane region" description="Helical" evidence="10">
    <location>
        <begin position="20"/>
        <end position="41"/>
    </location>
</feature>
<dbReference type="CDD" id="cd11062">
    <property type="entry name" value="CYP58-like"/>
    <property type="match status" value="1"/>
</dbReference>
<dbReference type="InterPro" id="IPR036396">
    <property type="entry name" value="Cyt_P450_sf"/>
</dbReference>
<accession>A0AAN6UMP1</accession>
<dbReference type="InterPro" id="IPR002401">
    <property type="entry name" value="Cyt_P450_E_grp-I"/>
</dbReference>
<evidence type="ECO:0000256" key="1">
    <source>
        <dbReference type="ARBA" id="ARBA00001971"/>
    </source>
</evidence>
<evidence type="ECO:0000256" key="5">
    <source>
        <dbReference type="ARBA" id="ARBA00023002"/>
    </source>
</evidence>
<keyword evidence="6 8" id="KW-0408">Iron</keyword>
<keyword evidence="4 8" id="KW-0479">Metal-binding</keyword>
<evidence type="ECO:0000256" key="10">
    <source>
        <dbReference type="SAM" id="Phobius"/>
    </source>
</evidence>
<dbReference type="Pfam" id="PF00067">
    <property type="entry name" value="p450"/>
    <property type="match status" value="1"/>
</dbReference>
<evidence type="ECO:0000313" key="11">
    <source>
        <dbReference type="EMBL" id="KAK4135872.1"/>
    </source>
</evidence>
<dbReference type="SUPFAM" id="SSF48264">
    <property type="entry name" value="Cytochrome P450"/>
    <property type="match status" value="1"/>
</dbReference>
<dbReference type="GO" id="GO:0016705">
    <property type="term" value="F:oxidoreductase activity, acting on paired donors, with incorporation or reduction of molecular oxygen"/>
    <property type="evidence" value="ECO:0007669"/>
    <property type="project" value="InterPro"/>
</dbReference>
<dbReference type="PRINTS" id="PR00385">
    <property type="entry name" value="P450"/>
</dbReference>
<dbReference type="InterPro" id="IPR017972">
    <property type="entry name" value="Cyt_P450_CS"/>
</dbReference>
<evidence type="ECO:0000256" key="7">
    <source>
        <dbReference type="ARBA" id="ARBA00023033"/>
    </source>
</evidence>
<comment type="similarity">
    <text evidence="2 9">Belongs to the cytochrome P450 family.</text>
</comment>
<evidence type="ECO:0000256" key="3">
    <source>
        <dbReference type="ARBA" id="ARBA00022617"/>
    </source>
</evidence>
<dbReference type="GO" id="GO:0005506">
    <property type="term" value="F:iron ion binding"/>
    <property type="evidence" value="ECO:0007669"/>
    <property type="project" value="InterPro"/>
</dbReference>
<dbReference type="PANTHER" id="PTHR24305:SF157">
    <property type="entry name" value="N-ACETYLTRYPTOPHAN 6-HYDROXYLASE IVOC-RELATED"/>
    <property type="match status" value="1"/>
</dbReference>
<dbReference type="AlphaFoldDB" id="A0AAN6UMP1"/>
<dbReference type="GO" id="GO:0004497">
    <property type="term" value="F:monooxygenase activity"/>
    <property type="evidence" value="ECO:0007669"/>
    <property type="project" value="UniProtKB-KW"/>
</dbReference>
<dbReference type="PANTHER" id="PTHR24305">
    <property type="entry name" value="CYTOCHROME P450"/>
    <property type="match status" value="1"/>
</dbReference>
<dbReference type="Proteomes" id="UP001304895">
    <property type="component" value="Unassembled WGS sequence"/>
</dbReference>
<reference evidence="11" key="2">
    <citation type="submission" date="2023-05" db="EMBL/GenBank/DDBJ databases">
        <authorList>
            <consortium name="Lawrence Berkeley National Laboratory"/>
            <person name="Steindorff A."/>
            <person name="Hensen N."/>
            <person name="Bonometti L."/>
            <person name="Westerberg I."/>
            <person name="Brannstrom I.O."/>
            <person name="Guillou S."/>
            <person name="Cros-Aarteil S."/>
            <person name="Calhoun S."/>
            <person name="Haridas S."/>
            <person name="Kuo A."/>
            <person name="Mondo S."/>
            <person name="Pangilinan J."/>
            <person name="Riley R."/>
            <person name="Labutti K."/>
            <person name="Andreopoulos B."/>
            <person name="Lipzen A."/>
            <person name="Chen C."/>
            <person name="Yanf M."/>
            <person name="Daum C."/>
            <person name="Ng V."/>
            <person name="Clum A."/>
            <person name="Ohm R."/>
            <person name="Martin F."/>
            <person name="Silar P."/>
            <person name="Natvig D."/>
            <person name="Lalanne C."/>
            <person name="Gautier V."/>
            <person name="Ament-Velasquez S.L."/>
            <person name="Kruys A."/>
            <person name="Hutchinson M.I."/>
            <person name="Powell A.J."/>
            <person name="Barry K."/>
            <person name="Miller A.N."/>
            <person name="Grigoriev I.V."/>
            <person name="Debuchy R."/>
            <person name="Gladieux P."/>
            <person name="Thoren M.H."/>
            <person name="Johannesson H."/>
        </authorList>
    </citation>
    <scope>NUCLEOTIDE SEQUENCE</scope>
    <source>
        <strain evidence="11">CBS 123565</strain>
    </source>
</reference>
<gene>
    <name evidence="11" type="ORF">BT67DRAFT_433266</name>
</gene>
<evidence type="ECO:0000313" key="12">
    <source>
        <dbReference type="Proteomes" id="UP001304895"/>
    </source>
</evidence>
<dbReference type="PROSITE" id="PS00086">
    <property type="entry name" value="CYTOCHROME_P450"/>
    <property type="match status" value="1"/>
</dbReference>
<keyword evidence="10" id="KW-0472">Membrane</keyword>
<keyword evidence="3 8" id="KW-0349">Heme</keyword>
<dbReference type="EMBL" id="MU853405">
    <property type="protein sequence ID" value="KAK4135872.1"/>
    <property type="molecule type" value="Genomic_DNA"/>
</dbReference>
<keyword evidence="10" id="KW-1133">Transmembrane helix</keyword>
<proteinExistence type="inferred from homology"/>
<dbReference type="InterPro" id="IPR001128">
    <property type="entry name" value="Cyt_P450"/>
</dbReference>
<reference evidence="11" key="1">
    <citation type="journal article" date="2023" name="Mol. Phylogenet. Evol.">
        <title>Genome-scale phylogeny and comparative genomics of the fungal order Sordariales.</title>
        <authorList>
            <person name="Hensen N."/>
            <person name="Bonometti L."/>
            <person name="Westerberg I."/>
            <person name="Brannstrom I.O."/>
            <person name="Guillou S."/>
            <person name="Cros-Aarteil S."/>
            <person name="Calhoun S."/>
            <person name="Haridas S."/>
            <person name="Kuo A."/>
            <person name="Mondo S."/>
            <person name="Pangilinan J."/>
            <person name="Riley R."/>
            <person name="LaButti K."/>
            <person name="Andreopoulos B."/>
            <person name="Lipzen A."/>
            <person name="Chen C."/>
            <person name="Yan M."/>
            <person name="Daum C."/>
            <person name="Ng V."/>
            <person name="Clum A."/>
            <person name="Steindorff A."/>
            <person name="Ohm R.A."/>
            <person name="Martin F."/>
            <person name="Silar P."/>
            <person name="Natvig D.O."/>
            <person name="Lalanne C."/>
            <person name="Gautier V."/>
            <person name="Ament-Velasquez S.L."/>
            <person name="Kruys A."/>
            <person name="Hutchinson M.I."/>
            <person name="Powell A.J."/>
            <person name="Barry K."/>
            <person name="Miller A.N."/>
            <person name="Grigoriev I.V."/>
            <person name="Debuchy R."/>
            <person name="Gladieux P."/>
            <person name="Hiltunen Thoren M."/>
            <person name="Johannesson H."/>
        </authorList>
    </citation>
    <scope>NUCLEOTIDE SEQUENCE</scope>
    <source>
        <strain evidence="11">CBS 123565</strain>
    </source>
</reference>
<evidence type="ECO:0000256" key="2">
    <source>
        <dbReference type="ARBA" id="ARBA00010617"/>
    </source>
</evidence>
<keyword evidence="10" id="KW-0812">Transmembrane</keyword>
<dbReference type="InterPro" id="IPR050121">
    <property type="entry name" value="Cytochrome_P450_monoxygenase"/>
</dbReference>
<dbReference type="GO" id="GO:0020037">
    <property type="term" value="F:heme binding"/>
    <property type="evidence" value="ECO:0007669"/>
    <property type="project" value="InterPro"/>
</dbReference>
<dbReference type="PRINTS" id="PR00463">
    <property type="entry name" value="EP450I"/>
</dbReference>